<dbReference type="SUPFAM" id="SSF158682">
    <property type="entry name" value="TerB-like"/>
    <property type="match status" value="1"/>
</dbReference>
<dbReference type="RefSeq" id="WP_253852587.1">
    <property type="nucleotide sequence ID" value="NZ_BAAALM010000001.1"/>
</dbReference>
<dbReference type="SUPFAM" id="SSF53098">
    <property type="entry name" value="Ribonuclease H-like"/>
    <property type="match status" value="1"/>
</dbReference>
<dbReference type="InterPro" id="IPR013520">
    <property type="entry name" value="Ribonucl_H"/>
</dbReference>
<dbReference type="PANTHER" id="PTHR30231:SF41">
    <property type="entry name" value="DNA POLYMERASE III SUBUNIT EPSILON"/>
    <property type="match status" value="1"/>
</dbReference>
<evidence type="ECO:0000313" key="2">
    <source>
        <dbReference type="EMBL" id="GAA1190122.1"/>
    </source>
</evidence>
<dbReference type="SMART" id="SM00479">
    <property type="entry name" value="EXOIII"/>
    <property type="match status" value="1"/>
</dbReference>
<dbReference type="Gene3D" id="3.30.420.10">
    <property type="entry name" value="Ribonuclease H-like superfamily/Ribonuclease H"/>
    <property type="match status" value="1"/>
</dbReference>
<evidence type="ECO:0000259" key="1">
    <source>
        <dbReference type="SMART" id="SM00479"/>
    </source>
</evidence>
<evidence type="ECO:0000313" key="3">
    <source>
        <dbReference type="Proteomes" id="UP001500467"/>
    </source>
</evidence>
<dbReference type="CDD" id="cd06127">
    <property type="entry name" value="DEDDh"/>
    <property type="match status" value="1"/>
</dbReference>
<protein>
    <recommendedName>
        <fullName evidence="1">Exonuclease domain-containing protein</fullName>
    </recommendedName>
</protein>
<sequence length="519" mass="55550">MFAQGQLTRSPGVDPRSLTFAAIDLETTGLEPAEGARVCEIGIVRMRGDGVVLDEYSTLVNPQTRITNDEYHDITDVDVQLAPTFAQISGDVLAYLDGAIVVSHNLEYEEKFLDAEFGRLGIKPTGVPGLCTLITTRVQLDQYGYRLGSMVNLLTGEWSPASHSALGDARALAAVLAALIGESPQRLAWSGPAPTSLPQLPRGGPIAPRAAGLRKGSEGWLATLTARLPYMPQPPAPREDGLRDYRAMLGHALADGKVVGEEATQLATLAARAGLTQLTARRVHESFLAEARARAEADGTVTTTELRELRRAAKELASSHLISDLEEAAAADRARRNGPLKGWRLLAIDDSADTSDLMDFAVGHGATSAVNVTKTVNLVITHTTDDDPRIGKAQSMGIDVVSPGKAREILDGELAAASSGLFANAEGEVVAEQLTAEREAQKQAAGSDWHQYWRPRELTPAEYREQFIDRYDDWDERRIVVRVPASTAPTSKRGGCAVAAVMTATAAAGVVEVLRHVVG</sequence>
<dbReference type="InterPro" id="IPR036397">
    <property type="entry name" value="RNaseH_sf"/>
</dbReference>
<dbReference type="PANTHER" id="PTHR30231">
    <property type="entry name" value="DNA POLYMERASE III SUBUNIT EPSILON"/>
    <property type="match status" value="1"/>
</dbReference>
<keyword evidence="3" id="KW-1185">Reference proteome</keyword>
<dbReference type="Pfam" id="PF00929">
    <property type="entry name" value="RNase_T"/>
    <property type="match status" value="1"/>
</dbReference>
<name>A0ABP4FPK5_9PSEU</name>
<organism evidence="2 3">
    <name type="scientific">Prauserella alba</name>
    <dbReference type="NCBI Taxonomy" id="176898"/>
    <lineage>
        <taxon>Bacteria</taxon>
        <taxon>Bacillati</taxon>
        <taxon>Actinomycetota</taxon>
        <taxon>Actinomycetes</taxon>
        <taxon>Pseudonocardiales</taxon>
        <taxon>Pseudonocardiaceae</taxon>
        <taxon>Prauserella</taxon>
    </lineage>
</organism>
<dbReference type="InterPro" id="IPR029024">
    <property type="entry name" value="TerB-like"/>
</dbReference>
<dbReference type="EMBL" id="BAAALM010000001">
    <property type="protein sequence ID" value="GAA1190122.1"/>
    <property type="molecule type" value="Genomic_DNA"/>
</dbReference>
<feature type="domain" description="Exonuclease" evidence="1">
    <location>
        <begin position="19"/>
        <end position="185"/>
    </location>
</feature>
<dbReference type="InterPro" id="IPR012337">
    <property type="entry name" value="RNaseH-like_sf"/>
</dbReference>
<comment type="caution">
    <text evidence="2">The sequence shown here is derived from an EMBL/GenBank/DDBJ whole genome shotgun (WGS) entry which is preliminary data.</text>
</comment>
<accession>A0ABP4FPK5</accession>
<gene>
    <name evidence="2" type="ORF">GCM10009675_00300</name>
</gene>
<proteinExistence type="predicted"/>
<dbReference type="Proteomes" id="UP001500467">
    <property type="component" value="Unassembled WGS sequence"/>
</dbReference>
<reference evidence="3" key="1">
    <citation type="journal article" date="2019" name="Int. J. Syst. Evol. Microbiol.">
        <title>The Global Catalogue of Microorganisms (GCM) 10K type strain sequencing project: providing services to taxonomists for standard genome sequencing and annotation.</title>
        <authorList>
            <consortium name="The Broad Institute Genomics Platform"/>
            <consortium name="The Broad Institute Genome Sequencing Center for Infectious Disease"/>
            <person name="Wu L."/>
            <person name="Ma J."/>
        </authorList>
    </citation>
    <scope>NUCLEOTIDE SEQUENCE [LARGE SCALE GENOMIC DNA]</scope>
    <source>
        <strain evidence="3">JCM 13022</strain>
    </source>
</reference>